<dbReference type="Proteomes" id="UP000429607">
    <property type="component" value="Unassembled WGS sequence"/>
</dbReference>
<dbReference type="AlphaFoldDB" id="A0A6A3IBU9"/>
<dbReference type="GO" id="GO:0004842">
    <property type="term" value="F:ubiquitin-protein transferase activity"/>
    <property type="evidence" value="ECO:0007669"/>
    <property type="project" value="TreeGrafter"/>
</dbReference>
<dbReference type="PANTHER" id="PTHR22770">
    <property type="entry name" value="UBIQUITIN CONJUGATING ENZYME 7 INTERACTING PROTEIN-RELATED"/>
    <property type="match status" value="1"/>
</dbReference>
<keyword evidence="7" id="KW-0862">Zinc</keyword>
<dbReference type="InterPro" id="IPR051628">
    <property type="entry name" value="LUBAC_E3_Ligases"/>
</dbReference>
<dbReference type="Proteomes" id="UP000435112">
    <property type="component" value="Unassembled WGS sequence"/>
</dbReference>
<keyword evidence="3" id="KW-0479">Metal-binding</keyword>
<dbReference type="InterPro" id="IPR013083">
    <property type="entry name" value="Znf_RING/FYVE/PHD"/>
</dbReference>
<evidence type="ECO:0000313" key="11">
    <source>
        <dbReference type="EMBL" id="KAE9286314.1"/>
    </source>
</evidence>
<dbReference type="GO" id="GO:0000151">
    <property type="term" value="C:ubiquitin ligase complex"/>
    <property type="evidence" value="ECO:0007669"/>
    <property type="project" value="TreeGrafter"/>
</dbReference>
<evidence type="ECO:0000256" key="3">
    <source>
        <dbReference type="ARBA" id="ARBA00022723"/>
    </source>
</evidence>
<proteinExistence type="predicted"/>
<dbReference type="EMBL" id="QXFV01003351">
    <property type="protein sequence ID" value="KAE8977544.1"/>
    <property type="molecule type" value="Genomic_DNA"/>
</dbReference>
<evidence type="ECO:0000256" key="6">
    <source>
        <dbReference type="ARBA" id="ARBA00022786"/>
    </source>
</evidence>
<dbReference type="CDD" id="cd20335">
    <property type="entry name" value="BRcat_RBR"/>
    <property type="match status" value="1"/>
</dbReference>
<evidence type="ECO:0000313" key="14">
    <source>
        <dbReference type="Proteomes" id="UP000435112"/>
    </source>
</evidence>
<gene>
    <name evidence="10" type="ORF">PR001_g25101</name>
    <name evidence="9" type="ORF">PR002_g25399</name>
    <name evidence="11" type="ORF">PR003_g26353</name>
</gene>
<accession>A0A6A3IBU9</accession>
<evidence type="ECO:0000313" key="10">
    <source>
        <dbReference type="EMBL" id="KAE8977544.1"/>
    </source>
</evidence>
<dbReference type="SMART" id="SM00647">
    <property type="entry name" value="IBR"/>
    <property type="match status" value="1"/>
</dbReference>
<evidence type="ECO:0000313" key="13">
    <source>
        <dbReference type="Proteomes" id="UP000434957"/>
    </source>
</evidence>
<dbReference type="Gene3D" id="3.30.40.10">
    <property type="entry name" value="Zinc/RING finger domain, C3HC4 (zinc finger)"/>
    <property type="match status" value="1"/>
</dbReference>
<dbReference type="GO" id="GO:0043161">
    <property type="term" value="P:proteasome-mediated ubiquitin-dependent protein catabolic process"/>
    <property type="evidence" value="ECO:0007669"/>
    <property type="project" value="TreeGrafter"/>
</dbReference>
<evidence type="ECO:0000313" key="12">
    <source>
        <dbReference type="Proteomes" id="UP000429607"/>
    </source>
</evidence>
<name>A0A6A3IBU9_9STRA</name>
<dbReference type="GO" id="GO:0097039">
    <property type="term" value="P:protein linear polyubiquitination"/>
    <property type="evidence" value="ECO:0007669"/>
    <property type="project" value="TreeGrafter"/>
</dbReference>
<keyword evidence="5" id="KW-0863">Zinc-finger</keyword>
<dbReference type="PROSITE" id="PS51873">
    <property type="entry name" value="TRIAD"/>
    <property type="match status" value="1"/>
</dbReference>
<dbReference type="Proteomes" id="UP000434957">
    <property type="component" value="Unassembled WGS sequence"/>
</dbReference>
<evidence type="ECO:0000313" key="9">
    <source>
        <dbReference type="EMBL" id="KAE8976135.1"/>
    </source>
</evidence>
<dbReference type="InterPro" id="IPR002867">
    <property type="entry name" value="IBR_dom"/>
</dbReference>
<dbReference type="Pfam" id="PF01485">
    <property type="entry name" value="IBR"/>
    <property type="match status" value="1"/>
</dbReference>
<dbReference type="OrthoDB" id="147000at2759"/>
<dbReference type="InterPro" id="IPR044066">
    <property type="entry name" value="TRIAD_supradom"/>
</dbReference>
<keyword evidence="13" id="KW-1185">Reference proteome</keyword>
<protein>
    <recommendedName>
        <fullName evidence="8">RING-type domain-containing protein</fullName>
    </recommendedName>
</protein>
<reference evidence="12 14" key="1">
    <citation type="submission" date="2018-09" db="EMBL/GenBank/DDBJ databases">
        <title>Genomic investigation of the strawberry pathogen Phytophthora fragariae indicates pathogenicity is determined by transcriptional variation in three key races.</title>
        <authorList>
            <person name="Adams T.M."/>
            <person name="Armitage A.D."/>
            <person name="Sobczyk M.K."/>
            <person name="Bates H.J."/>
            <person name="Dunwell J.M."/>
            <person name="Nellist C.F."/>
            <person name="Harrison R.J."/>
        </authorList>
    </citation>
    <scope>NUCLEOTIDE SEQUENCE [LARGE SCALE GENOMIC DNA]</scope>
    <source>
        <strain evidence="10 12">SCRP249</strain>
        <strain evidence="9 14">SCRP324</strain>
        <strain evidence="11 13">SCRP333</strain>
    </source>
</reference>
<evidence type="ECO:0000256" key="5">
    <source>
        <dbReference type="ARBA" id="ARBA00022771"/>
    </source>
</evidence>
<dbReference type="SUPFAM" id="SSF57850">
    <property type="entry name" value="RING/U-box"/>
    <property type="match status" value="2"/>
</dbReference>
<evidence type="ECO:0000256" key="7">
    <source>
        <dbReference type="ARBA" id="ARBA00022833"/>
    </source>
</evidence>
<evidence type="ECO:0000256" key="2">
    <source>
        <dbReference type="ARBA" id="ARBA00022679"/>
    </source>
</evidence>
<sequence>MDEEPLEDMFFVSGCNHAYCRDSMRSYILGRMELEDITPTCPFDNCDMVISDAEVSMVLTLEEQEKFYNMSIDLAVKNNPSVFKCLSENCHGVVDLATDDSHFICIMCHSERCVTCNTRTWHDGFTCEKYRQREHDSQLHPEQLRDMFAASEAFQCGGCGIGPVTRSGCDNLQTHQGQAVGNARVNNACPSCGWFAADIAAWPRWNGEMRG</sequence>
<feature type="domain" description="RING-type" evidence="8">
    <location>
        <begin position="1"/>
        <end position="211"/>
    </location>
</feature>
<comment type="caution">
    <text evidence="10">The sequence shown here is derived from an EMBL/GenBank/DDBJ whole genome shotgun (WGS) entry which is preliminary data.</text>
</comment>
<dbReference type="GO" id="GO:0008270">
    <property type="term" value="F:zinc ion binding"/>
    <property type="evidence" value="ECO:0007669"/>
    <property type="project" value="UniProtKB-KW"/>
</dbReference>
<evidence type="ECO:0000259" key="8">
    <source>
        <dbReference type="PROSITE" id="PS51873"/>
    </source>
</evidence>
<keyword evidence="2" id="KW-0808">Transferase</keyword>
<evidence type="ECO:0000256" key="4">
    <source>
        <dbReference type="ARBA" id="ARBA00022737"/>
    </source>
</evidence>
<evidence type="ECO:0000256" key="1">
    <source>
        <dbReference type="ARBA" id="ARBA00004906"/>
    </source>
</evidence>
<dbReference type="GO" id="GO:0043130">
    <property type="term" value="F:ubiquitin binding"/>
    <property type="evidence" value="ECO:0007669"/>
    <property type="project" value="TreeGrafter"/>
</dbReference>
<dbReference type="EMBL" id="QXFU01003347">
    <property type="protein sequence ID" value="KAE8976135.1"/>
    <property type="molecule type" value="Genomic_DNA"/>
</dbReference>
<dbReference type="PANTHER" id="PTHR22770:SF13">
    <property type="entry name" value="RING-TYPE DOMAIN-CONTAINING PROTEIN"/>
    <property type="match status" value="1"/>
</dbReference>
<organism evidence="10 12">
    <name type="scientific">Phytophthora rubi</name>
    <dbReference type="NCBI Taxonomy" id="129364"/>
    <lineage>
        <taxon>Eukaryota</taxon>
        <taxon>Sar</taxon>
        <taxon>Stramenopiles</taxon>
        <taxon>Oomycota</taxon>
        <taxon>Peronosporomycetes</taxon>
        <taxon>Peronosporales</taxon>
        <taxon>Peronosporaceae</taxon>
        <taxon>Phytophthora</taxon>
    </lineage>
</organism>
<keyword evidence="4" id="KW-0677">Repeat</keyword>
<keyword evidence="6" id="KW-0833">Ubl conjugation pathway</keyword>
<dbReference type="EMBL" id="QXFT01003389">
    <property type="protein sequence ID" value="KAE9286314.1"/>
    <property type="molecule type" value="Genomic_DNA"/>
</dbReference>
<comment type="pathway">
    <text evidence="1">Protein modification; protein ubiquitination.</text>
</comment>